<keyword evidence="2" id="KW-1185">Reference proteome</keyword>
<dbReference type="Proteomes" id="UP000324222">
    <property type="component" value="Unassembled WGS sequence"/>
</dbReference>
<dbReference type="AlphaFoldDB" id="A0A5B7CX34"/>
<evidence type="ECO:0000313" key="1">
    <source>
        <dbReference type="EMBL" id="MPC13778.1"/>
    </source>
</evidence>
<protein>
    <submittedName>
        <fullName evidence="1">Uncharacterized protein</fullName>
    </submittedName>
</protein>
<sequence length="62" mass="6319">MARSGGDSILTTTPADVGILQCVTEVLVAGEGLVAVGLGRAANRTSSFGLDSLDEQTIAKER</sequence>
<evidence type="ECO:0000313" key="2">
    <source>
        <dbReference type="Proteomes" id="UP000324222"/>
    </source>
</evidence>
<gene>
    <name evidence="1" type="ORF">E2C01_006522</name>
</gene>
<organism evidence="1 2">
    <name type="scientific">Portunus trituberculatus</name>
    <name type="common">Swimming crab</name>
    <name type="synonym">Neptunus trituberculatus</name>
    <dbReference type="NCBI Taxonomy" id="210409"/>
    <lineage>
        <taxon>Eukaryota</taxon>
        <taxon>Metazoa</taxon>
        <taxon>Ecdysozoa</taxon>
        <taxon>Arthropoda</taxon>
        <taxon>Crustacea</taxon>
        <taxon>Multicrustacea</taxon>
        <taxon>Malacostraca</taxon>
        <taxon>Eumalacostraca</taxon>
        <taxon>Eucarida</taxon>
        <taxon>Decapoda</taxon>
        <taxon>Pleocyemata</taxon>
        <taxon>Brachyura</taxon>
        <taxon>Eubrachyura</taxon>
        <taxon>Portunoidea</taxon>
        <taxon>Portunidae</taxon>
        <taxon>Portuninae</taxon>
        <taxon>Portunus</taxon>
    </lineage>
</organism>
<accession>A0A5B7CX34</accession>
<proteinExistence type="predicted"/>
<name>A0A5B7CX34_PORTR</name>
<reference evidence="1 2" key="1">
    <citation type="submission" date="2019-05" db="EMBL/GenBank/DDBJ databases">
        <title>Another draft genome of Portunus trituberculatus and its Hox gene families provides insights of decapod evolution.</title>
        <authorList>
            <person name="Jeong J.-H."/>
            <person name="Song I."/>
            <person name="Kim S."/>
            <person name="Choi T."/>
            <person name="Kim D."/>
            <person name="Ryu S."/>
            <person name="Kim W."/>
        </authorList>
    </citation>
    <scope>NUCLEOTIDE SEQUENCE [LARGE SCALE GENOMIC DNA]</scope>
    <source>
        <tissue evidence="1">Muscle</tissue>
    </source>
</reference>
<comment type="caution">
    <text evidence="1">The sequence shown here is derived from an EMBL/GenBank/DDBJ whole genome shotgun (WGS) entry which is preliminary data.</text>
</comment>
<dbReference type="EMBL" id="VSRR010000305">
    <property type="protein sequence ID" value="MPC13778.1"/>
    <property type="molecule type" value="Genomic_DNA"/>
</dbReference>